<comment type="caution">
    <text evidence="1">The sequence shown here is derived from an EMBL/GenBank/DDBJ whole genome shotgun (WGS) entry which is preliminary data.</text>
</comment>
<evidence type="ECO:0000313" key="1">
    <source>
        <dbReference type="EMBL" id="KAK3720436.1"/>
    </source>
</evidence>
<organism evidence="1 2">
    <name type="scientific">Vermiconidia calcicola</name>
    <dbReference type="NCBI Taxonomy" id="1690605"/>
    <lineage>
        <taxon>Eukaryota</taxon>
        <taxon>Fungi</taxon>
        <taxon>Dikarya</taxon>
        <taxon>Ascomycota</taxon>
        <taxon>Pezizomycotina</taxon>
        <taxon>Dothideomycetes</taxon>
        <taxon>Dothideomycetidae</taxon>
        <taxon>Mycosphaerellales</taxon>
        <taxon>Extremaceae</taxon>
        <taxon>Vermiconidia</taxon>
    </lineage>
</organism>
<name>A0ACC3NNT3_9PEZI</name>
<reference evidence="1" key="1">
    <citation type="submission" date="2023-07" db="EMBL/GenBank/DDBJ databases">
        <title>Black Yeasts Isolated from many extreme environments.</title>
        <authorList>
            <person name="Coleine C."/>
            <person name="Stajich J.E."/>
            <person name="Selbmann L."/>
        </authorList>
    </citation>
    <scope>NUCLEOTIDE SEQUENCE</scope>
    <source>
        <strain evidence="1">CCFEE 5714</strain>
    </source>
</reference>
<dbReference type="EMBL" id="JAUTXU010000022">
    <property type="protein sequence ID" value="KAK3720436.1"/>
    <property type="molecule type" value="Genomic_DNA"/>
</dbReference>
<dbReference type="Proteomes" id="UP001281147">
    <property type="component" value="Unassembled WGS sequence"/>
</dbReference>
<protein>
    <submittedName>
        <fullName evidence="1">Uncharacterized protein</fullName>
    </submittedName>
</protein>
<keyword evidence="2" id="KW-1185">Reference proteome</keyword>
<accession>A0ACC3NNT3</accession>
<proteinExistence type="predicted"/>
<evidence type="ECO:0000313" key="2">
    <source>
        <dbReference type="Proteomes" id="UP001281147"/>
    </source>
</evidence>
<gene>
    <name evidence="1" type="ORF">LTR37_003849</name>
</gene>
<sequence>MSEVGFSSYGVASISIMGQVGCVYLNFCLWAISVIPAWFVIKEFGTAGDTKLQREEKEFECVR</sequence>